<evidence type="ECO:0000313" key="2">
    <source>
        <dbReference type="Proteomes" id="UP000243374"/>
    </source>
</evidence>
<dbReference type="OrthoDB" id="5295172at2"/>
<name>A0A662ZCI3_9GAMM</name>
<dbReference type="AlphaFoldDB" id="A0A662ZCI3"/>
<dbReference type="EMBL" id="FOSF01000038">
    <property type="protein sequence ID" value="SFK21108.1"/>
    <property type="molecule type" value="Genomic_DNA"/>
</dbReference>
<evidence type="ECO:0008006" key="3">
    <source>
        <dbReference type="Google" id="ProtNLM"/>
    </source>
</evidence>
<protein>
    <recommendedName>
        <fullName evidence="3">DUF4194 domain-containing protein</fullName>
    </recommendedName>
</protein>
<dbReference type="Pfam" id="PF13835">
    <property type="entry name" value="DUF4194"/>
    <property type="match status" value="1"/>
</dbReference>
<keyword evidence="2" id="KW-1185">Reference proteome</keyword>
<organism evidence="1 2">
    <name type="scientific">Succinivibrio dextrinosolvens</name>
    <dbReference type="NCBI Taxonomy" id="83771"/>
    <lineage>
        <taxon>Bacteria</taxon>
        <taxon>Pseudomonadati</taxon>
        <taxon>Pseudomonadota</taxon>
        <taxon>Gammaproteobacteria</taxon>
        <taxon>Aeromonadales</taxon>
        <taxon>Succinivibrionaceae</taxon>
        <taxon>Succinivibrio</taxon>
    </lineage>
</organism>
<accession>A0A662ZCI3</accession>
<dbReference type="Proteomes" id="UP000243374">
    <property type="component" value="Unassembled WGS sequence"/>
</dbReference>
<dbReference type="RefSeq" id="WP_083396967.1">
    <property type="nucleotide sequence ID" value="NZ_CP047056.1"/>
</dbReference>
<proteinExistence type="predicted"/>
<dbReference type="InterPro" id="IPR025449">
    <property type="entry name" value="JetB"/>
</dbReference>
<sequence length="246" mass="28110">MGHSFFYTGNLDSQADLNTDELSDISDSTELSSSDTAVSAPCSRGYYEVGTIAAYLLRGVIYRQDNAALWNSLTEQQSKVQDYVMKLGVKLVVDDNEGYAYLRSLTEDEMPDVNHFPPKLMSKRQLSFNVSFMLLLLRHKLVEFDSEANGDTRLVLSYTSLSDLIMTYYGNRSNEVKLQNQIEGIINKIIDLGFLKPLQDKKTKGERYYEIMRILKAYFDAQTISDFKSKILEYQKVMTDKNSEEA</sequence>
<evidence type="ECO:0000313" key="1">
    <source>
        <dbReference type="EMBL" id="SFK21108.1"/>
    </source>
</evidence>
<reference evidence="1 2" key="1">
    <citation type="submission" date="2016-10" db="EMBL/GenBank/DDBJ databases">
        <authorList>
            <person name="Varghese N."/>
            <person name="Submissions S."/>
        </authorList>
    </citation>
    <scope>NUCLEOTIDE SEQUENCE [LARGE SCALE GENOMIC DNA]</scope>
    <source>
        <strain evidence="1 2">22B</strain>
    </source>
</reference>
<gene>
    <name evidence="1" type="ORF">SAMN04487865_10385</name>
</gene>